<reference evidence="2 3" key="1">
    <citation type="journal article" date="2015" name="Nature">
        <title>rRNA introns, odd ribosomes, and small enigmatic genomes across a large radiation of phyla.</title>
        <authorList>
            <person name="Brown C.T."/>
            <person name="Hug L.A."/>
            <person name="Thomas B.C."/>
            <person name="Sharon I."/>
            <person name="Castelle C.J."/>
            <person name="Singh A."/>
            <person name="Wilkins M.J."/>
            <person name="Williams K.H."/>
            <person name="Banfield J.F."/>
        </authorList>
    </citation>
    <scope>NUCLEOTIDE SEQUENCE [LARGE SCALE GENOMIC DNA]</scope>
</reference>
<feature type="transmembrane region" description="Helical" evidence="1">
    <location>
        <begin position="43"/>
        <end position="70"/>
    </location>
</feature>
<gene>
    <name evidence="2" type="ORF">UV00_C0003G0039</name>
</gene>
<sequence>METLGEILSQIYVVSGVCVTIFFIIRGFVLARKEVKKHQLSSFSIVLLIVASSIVFIGAIYCWTAIISYVF</sequence>
<evidence type="ECO:0000313" key="3">
    <source>
        <dbReference type="Proteomes" id="UP000033847"/>
    </source>
</evidence>
<evidence type="ECO:0000256" key="1">
    <source>
        <dbReference type="SAM" id="Phobius"/>
    </source>
</evidence>
<keyword evidence="1" id="KW-0812">Transmembrane</keyword>
<dbReference type="AlphaFoldDB" id="A0A0G0YRD8"/>
<evidence type="ECO:0000313" key="2">
    <source>
        <dbReference type="EMBL" id="KKS39207.1"/>
    </source>
</evidence>
<keyword evidence="1" id="KW-0472">Membrane</keyword>
<feature type="transmembrane region" description="Helical" evidence="1">
    <location>
        <begin position="12"/>
        <end position="31"/>
    </location>
</feature>
<keyword evidence="1" id="KW-1133">Transmembrane helix</keyword>
<dbReference type="Proteomes" id="UP000033847">
    <property type="component" value="Unassembled WGS sequence"/>
</dbReference>
<name>A0A0G0YRD8_UNCKA</name>
<comment type="caution">
    <text evidence="2">The sequence shown here is derived from an EMBL/GenBank/DDBJ whole genome shotgun (WGS) entry which is preliminary data.</text>
</comment>
<protein>
    <submittedName>
        <fullName evidence="2">Uncharacterized protein</fullName>
    </submittedName>
</protein>
<proteinExistence type="predicted"/>
<organism evidence="2 3">
    <name type="scientific">candidate division WWE3 bacterium GW2011_GWF1_42_14</name>
    <dbReference type="NCBI Taxonomy" id="1619138"/>
    <lineage>
        <taxon>Bacteria</taxon>
        <taxon>Katanobacteria</taxon>
    </lineage>
</organism>
<accession>A0A0G0YRD8</accession>
<dbReference type="EMBL" id="LCCU01000003">
    <property type="protein sequence ID" value="KKS39207.1"/>
    <property type="molecule type" value="Genomic_DNA"/>
</dbReference>